<evidence type="ECO:0000259" key="8">
    <source>
        <dbReference type="PROSITE" id="PS50157"/>
    </source>
</evidence>
<dbReference type="Proteomes" id="UP001472677">
    <property type="component" value="Unassembled WGS sequence"/>
</dbReference>
<evidence type="ECO:0000256" key="5">
    <source>
        <dbReference type="ARBA" id="ARBA00023242"/>
    </source>
</evidence>
<feature type="region of interest" description="Disordered" evidence="7">
    <location>
        <begin position="1"/>
        <end position="31"/>
    </location>
</feature>
<dbReference type="Gene3D" id="3.30.160.60">
    <property type="entry name" value="Classic Zinc Finger"/>
    <property type="match status" value="1"/>
</dbReference>
<feature type="compositionally biased region" description="Low complexity" evidence="7">
    <location>
        <begin position="11"/>
        <end position="21"/>
    </location>
</feature>
<gene>
    <name evidence="9" type="ORF">V6N12_014982</name>
</gene>
<accession>A0ABR2DLT2</accession>
<protein>
    <recommendedName>
        <fullName evidence="8">C2H2-type domain-containing protein</fullName>
    </recommendedName>
</protein>
<sequence length="252" mass="27451">MESLCVKLPCSSDTSSISATSEGEETQNKGENTMMAASKLKEKVFVNVGDSHEWSSNQQKSGFRLSPSDKFSEDESVELKLSLSKPSQAQSSKARAFTCGFCSKEFSTSQALGGHQNAHKQERAIAKRRKETDLGVLGPLGHGQYPYYSYSSLSQGSLFGSFNRSFGMRMDSSSMIQRPAPVPGYHWNSLGYRLGQGGIMMDSFQAQKSSVLTSPSMAVTAAAKIPMTSNFHVPKREEDDVDDSGLDLSLKL</sequence>
<comment type="caution">
    <text evidence="9">The sequence shown here is derived from an EMBL/GenBank/DDBJ whole genome shotgun (WGS) entry which is preliminary data.</text>
</comment>
<dbReference type="InterPro" id="IPR013087">
    <property type="entry name" value="Znf_C2H2_type"/>
</dbReference>
<feature type="region of interest" description="Disordered" evidence="7">
    <location>
        <begin position="231"/>
        <end position="252"/>
    </location>
</feature>
<evidence type="ECO:0000256" key="7">
    <source>
        <dbReference type="SAM" id="MobiDB-lite"/>
    </source>
</evidence>
<keyword evidence="4" id="KW-0862">Zinc</keyword>
<proteinExistence type="predicted"/>
<keyword evidence="5" id="KW-0539">Nucleus</keyword>
<keyword evidence="10" id="KW-1185">Reference proteome</keyword>
<dbReference type="PANTHER" id="PTHR47287">
    <property type="entry name" value="C2H2 AND C2HC ZINC FINGERS SUPERFAMILY PROTEIN"/>
    <property type="match status" value="1"/>
</dbReference>
<dbReference type="InterPro" id="IPR036236">
    <property type="entry name" value="Znf_C2H2_sf"/>
</dbReference>
<feature type="domain" description="C2H2-type" evidence="8">
    <location>
        <begin position="97"/>
        <end position="124"/>
    </location>
</feature>
<dbReference type="Pfam" id="PF13912">
    <property type="entry name" value="zf-C2H2_6"/>
    <property type="match status" value="1"/>
</dbReference>
<keyword evidence="3 6" id="KW-0863">Zinc-finger</keyword>
<dbReference type="PANTHER" id="PTHR47287:SF9">
    <property type="entry name" value="ZINC FINGER PROTEIN 4-LIKE"/>
    <property type="match status" value="1"/>
</dbReference>
<dbReference type="SUPFAM" id="SSF57667">
    <property type="entry name" value="beta-beta-alpha zinc fingers"/>
    <property type="match status" value="1"/>
</dbReference>
<evidence type="ECO:0000256" key="3">
    <source>
        <dbReference type="ARBA" id="ARBA00022771"/>
    </source>
</evidence>
<comment type="subcellular location">
    <subcellularLocation>
        <location evidence="1">Nucleus</location>
    </subcellularLocation>
</comment>
<dbReference type="InterPro" id="IPR044246">
    <property type="entry name" value="ZFP3-like"/>
</dbReference>
<evidence type="ECO:0000313" key="9">
    <source>
        <dbReference type="EMBL" id="KAK8542385.1"/>
    </source>
</evidence>
<dbReference type="PROSITE" id="PS00028">
    <property type="entry name" value="ZINC_FINGER_C2H2_1"/>
    <property type="match status" value="1"/>
</dbReference>
<reference evidence="9 10" key="1">
    <citation type="journal article" date="2024" name="G3 (Bethesda)">
        <title>Genome assembly of Hibiscus sabdariffa L. provides insights into metabolisms of medicinal natural products.</title>
        <authorList>
            <person name="Kim T."/>
        </authorList>
    </citation>
    <scope>NUCLEOTIDE SEQUENCE [LARGE SCALE GENOMIC DNA]</scope>
    <source>
        <strain evidence="9">TK-2024</strain>
        <tissue evidence="9">Old leaves</tissue>
    </source>
</reference>
<name>A0ABR2DLT2_9ROSI</name>
<organism evidence="9 10">
    <name type="scientific">Hibiscus sabdariffa</name>
    <name type="common">roselle</name>
    <dbReference type="NCBI Taxonomy" id="183260"/>
    <lineage>
        <taxon>Eukaryota</taxon>
        <taxon>Viridiplantae</taxon>
        <taxon>Streptophyta</taxon>
        <taxon>Embryophyta</taxon>
        <taxon>Tracheophyta</taxon>
        <taxon>Spermatophyta</taxon>
        <taxon>Magnoliopsida</taxon>
        <taxon>eudicotyledons</taxon>
        <taxon>Gunneridae</taxon>
        <taxon>Pentapetalae</taxon>
        <taxon>rosids</taxon>
        <taxon>malvids</taxon>
        <taxon>Malvales</taxon>
        <taxon>Malvaceae</taxon>
        <taxon>Malvoideae</taxon>
        <taxon>Hibiscus</taxon>
    </lineage>
</organism>
<keyword evidence="2" id="KW-0479">Metal-binding</keyword>
<dbReference type="EMBL" id="JBBPBM010000024">
    <property type="protein sequence ID" value="KAK8542385.1"/>
    <property type="molecule type" value="Genomic_DNA"/>
</dbReference>
<evidence type="ECO:0000256" key="1">
    <source>
        <dbReference type="ARBA" id="ARBA00004123"/>
    </source>
</evidence>
<evidence type="ECO:0000256" key="4">
    <source>
        <dbReference type="ARBA" id="ARBA00022833"/>
    </source>
</evidence>
<evidence type="ECO:0000313" key="10">
    <source>
        <dbReference type="Proteomes" id="UP001472677"/>
    </source>
</evidence>
<evidence type="ECO:0000256" key="6">
    <source>
        <dbReference type="PROSITE-ProRule" id="PRU00042"/>
    </source>
</evidence>
<evidence type="ECO:0000256" key="2">
    <source>
        <dbReference type="ARBA" id="ARBA00022723"/>
    </source>
</evidence>
<dbReference type="PROSITE" id="PS50157">
    <property type="entry name" value="ZINC_FINGER_C2H2_2"/>
    <property type="match status" value="1"/>
</dbReference>